<name>A0A2D4FEY8_MICCO</name>
<evidence type="ECO:0000313" key="2">
    <source>
        <dbReference type="EMBL" id="LAA46033.1"/>
    </source>
</evidence>
<reference evidence="2" key="2">
    <citation type="submission" date="2017-11" db="EMBL/GenBank/DDBJ databases">
        <title>Coralsnake Venomics: Analyses of Venom Gland Transcriptomes and Proteomes of Six Brazilian Taxa.</title>
        <authorList>
            <person name="Aird S.D."/>
            <person name="Jorge da Silva N."/>
            <person name="Qiu L."/>
            <person name="Villar-Briones A."/>
            <person name="Aparecida-Saddi V."/>
            <person name="Campos-Telles M.P."/>
            <person name="Grau M."/>
            <person name="Mikheyev A.S."/>
        </authorList>
    </citation>
    <scope>NUCLEOTIDE SEQUENCE</scope>
    <source>
        <tissue evidence="2">Venom_gland</tissue>
    </source>
</reference>
<accession>A0A2D4FEY8</accession>
<evidence type="ECO:0000256" key="1">
    <source>
        <dbReference type="SAM" id="MobiDB-lite"/>
    </source>
</evidence>
<dbReference type="EMBL" id="IACJ01066445">
    <property type="protein sequence ID" value="LAA46033.1"/>
    <property type="molecule type" value="Transcribed_RNA"/>
</dbReference>
<feature type="region of interest" description="Disordered" evidence="1">
    <location>
        <begin position="88"/>
        <end position="117"/>
    </location>
</feature>
<proteinExistence type="predicted"/>
<reference evidence="2" key="1">
    <citation type="submission" date="2017-07" db="EMBL/GenBank/DDBJ databases">
        <authorList>
            <person name="Mikheyev A."/>
            <person name="Grau M."/>
        </authorList>
    </citation>
    <scope>NUCLEOTIDE SEQUENCE</scope>
    <source>
        <tissue evidence="2">Venom_gland</tissue>
    </source>
</reference>
<protein>
    <submittedName>
        <fullName evidence="2">Uncharacterized protein</fullName>
    </submittedName>
</protein>
<sequence>MSKLRRCPKHLNTGCSKDKSKQQLTLLTHPPPTCMHAVFINYNPFIIDCNQGSHLCKLQNTHFKPSNCQSYFKQSRFGLSSAGATNPRFHGPALIHGMPESGPRKQVKPHPRYAGNM</sequence>
<organism evidence="2">
    <name type="scientific">Micrurus corallinus</name>
    <name type="common">Brazilian coral snake</name>
    <dbReference type="NCBI Taxonomy" id="54390"/>
    <lineage>
        <taxon>Eukaryota</taxon>
        <taxon>Metazoa</taxon>
        <taxon>Chordata</taxon>
        <taxon>Craniata</taxon>
        <taxon>Vertebrata</taxon>
        <taxon>Euteleostomi</taxon>
        <taxon>Lepidosauria</taxon>
        <taxon>Squamata</taxon>
        <taxon>Bifurcata</taxon>
        <taxon>Unidentata</taxon>
        <taxon>Episquamata</taxon>
        <taxon>Toxicofera</taxon>
        <taxon>Serpentes</taxon>
        <taxon>Colubroidea</taxon>
        <taxon>Elapidae</taxon>
        <taxon>Elapinae</taxon>
        <taxon>Micrurus</taxon>
    </lineage>
</organism>
<dbReference type="AlphaFoldDB" id="A0A2D4FEY8"/>